<reference evidence="1 2" key="1">
    <citation type="journal article" date="2024" name="Plant Biotechnol. J.">
        <title>Genome and CRISPR/Cas9 system of a widespread forest tree (Populus alba) in the world.</title>
        <authorList>
            <person name="Liu Y.J."/>
            <person name="Jiang P.F."/>
            <person name="Han X.M."/>
            <person name="Li X.Y."/>
            <person name="Wang H.M."/>
            <person name="Wang Y.J."/>
            <person name="Wang X.X."/>
            <person name="Zeng Q.Y."/>
        </authorList>
    </citation>
    <scope>NUCLEOTIDE SEQUENCE [LARGE SCALE GENOMIC DNA]</scope>
    <source>
        <strain evidence="2">cv. PAL-ZL1</strain>
    </source>
</reference>
<sequence length="256" mass="28744">MSDEEHHFESKADAGASKTYPQQAGTIRKNGYIVIKNRPCKVVEVSTSKTGKHGHAKCHFVGIDIFNGKKLEDIVPSSHNCDVPHVNRTDYQLIDISEDGFVSLLTENGNTKDDLRLPTDDNLLTPVMTQHDVLHEAYANALTSLKSHIDWNKKEKRCDGNSPINHDWESLIAVEEFPWMSVIMTVSFTIEAFNLFFTGKYQQRAENTRDDEARRAAIDAGRGRGESDMTLDGYLSNLSTHVVFSLETSFEKGLDP</sequence>
<proteinExistence type="predicted"/>
<comment type="caution">
    <text evidence="1">The sequence shown here is derived from an EMBL/GenBank/DDBJ whole genome shotgun (WGS) entry which is preliminary data.</text>
</comment>
<keyword evidence="2" id="KW-1185">Reference proteome</keyword>
<organism evidence="1 2">
    <name type="scientific">Populus alba</name>
    <name type="common">White poplar</name>
    <dbReference type="NCBI Taxonomy" id="43335"/>
    <lineage>
        <taxon>Eukaryota</taxon>
        <taxon>Viridiplantae</taxon>
        <taxon>Streptophyta</taxon>
        <taxon>Embryophyta</taxon>
        <taxon>Tracheophyta</taxon>
        <taxon>Spermatophyta</taxon>
        <taxon>Magnoliopsida</taxon>
        <taxon>eudicotyledons</taxon>
        <taxon>Gunneridae</taxon>
        <taxon>Pentapetalae</taxon>
        <taxon>rosids</taxon>
        <taxon>fabids</taxon>
        <taxon>Malpighiales</taxon>
        <taxon>Salicaceae</taxon>
        <taxon>Saliceae</taxon>
        <taxon>Populus</taxon>
    </lineage>
</organism>
<dbReference type="Proteomes" id="UP000309997">
    <property type="component" value="Unassembled WGS sequence"/>
</dbReference>
<name>A0ACC4AL14_POPAL</name>
<dbReference type="EMBL" id="RCHU02000018">
    <property type="protein sequence ID" value="KAL3566865.1"/>
    <property type="molecule type" value="Genomic_DNA"/>
</dbReference>
<evidence type="ECO:0000313" key="2">
    <source>
        <dbReference type="Proteomes" id="UP000309997"/>
    </source>
</evidence>
<gene>
    <name evidence="1" type="ORF">D5086_032280</name>
</gene>
<evidence type="ECO:0000313" key="1">
    <source>
        <dbReference type="EMBL" id="KAL3566865.1"/>
    </source>
</evidence>
<accession>A0ACC4AL14</accession>
<protein>
    <submittedName>
        <fullName evidence="1">Uncharacterized protein</fullName>
    </submittedName>
</protein>